<keyword evidence="2" id="KW-1185">Reference proteome</keyword>
<dbReference type="Proteomes" id="UP000054342">
    <property type="component" value="Unassembled WGS sequence"/>
</dbReference>
<gene>
    <name evidence="1" type="ORF">PV05_02832</name>
</gene>
<evidence type="ECO:0000313" key="1">
    <source>
        <dbReference type="EMBL" id="KIW58302.1"/>
    </source>
</evidence>
<dbReference type="HOGENOM" id="CLU_060580_0_0_1"/>
<dbReference type="AlphaFoldDB" id="A0A0D2D7L4"/>
<reference evidence="1 2" key="1">
    <citation type="submission" date="2015-01" db="EMBL/GenBank/DDBJ databases">
        <title>The Genome Sequence of Exophiala xenobiotica CBS118157.</title>
        <authorList>
            <consortium name="The Broad Institute Genomics Platform"/>
            <person name="Cuomo C."/>
            <person name="de Hoog S."/>
            <person name="Gorbushina A."/>
            <person name="Stielow B."/>
            <person name="Teixiera M."/>
            <person name="Abouelleil A."/>
            <person name="Chapman S.B."/>
            <person name="Priest M."/>
            <person name="Young S.K."/>
            <person name="Wortman J."/>
            <person name="Nusbaum C."/>
            <person name="Birren B."/>
        </authorList>
    </citation>
    <scope>NUCLEOTIDE SEQUENCE [LARGE SCALE GENOMIC DNA]</scope>
    <source>
        <strain evidence="1 2">CBS 118157</strain>
    </source>
</reference>
<sequence>MAYNERYDVLYLERFIAAPEGFALYKPVSAKKLKPGVCGYFDHNGDWQIIVDLENPDEVVRDGWKPAGTVKVSPDPGKDIWGAMVSECIVKFPIKVDVQVNVPNTPARVGFKVGYDHKEDTGGILVTKGEVMHHQIDPLSSTKAKNWFITNAEMILQRYETTKKKGIFVVTKTYTAKERAVALLMSKEISVSFGVDVDLASIGKIAPEVGWWRSQKEEVWKLHQNDDGVVVFMSGWYWRPKLLRKKIKPTEEKPKQKKFLGEGNKYGTLEYQFSPDDENLEIVTLIPEKLGEFDEE</sequence>
<dbReference type="GeneID" id="25324740"/>
<organism evidence="1 2">
    <name type="scientific">Exophiala xenobiotica</name>
    <dbReference type="NCBI Taxonomy" id="348802"/>
    <lineage>
        <taxon>Eukaryota</taxon>
        <taxon>Fungi</taxon>
        <taxon>Dikarya</taxon>
        <taxon>Ascomycota</taxon>
        <taxon>Pezizomycotina</taxon>
        <taxon>Eurotiomycetes</taxon>
        <taxon>Chaetothyriomycetidae</taxon>
        <taxon>Chaetothyriales</taxon>
        <taxon>Herpotrichiellaceae</taxon>
        <taxon>Exophiala</taxon>
    </lineage>
</organism>
<dbReference type="RefSeq" id="XP_013318886.1">
    <property type="nucleotide sequence ID" value="XM_013463432.1"/>
</dbReference>
<protein>
    <submittedName>
        <fullName evidence="1">Uncharacterized protein</fullName>
    </submittedName>
</protein>
<dbReference type="OrthoDB" id="2883672at2759"/>
<proteinExistence type="predicted"/>
<name>A0A0D2D7L4_9EURO</name>
<accession>A0A0D2D7L4</accession>
<evidence type="ECO:0000313" key="2">
    <source>
        <dbReference type="Proteomes" id="UP000054342"/>
    </source>
</evidence>
<dbReference type="EMBL" id="KN847318">
    <property type="protein sequence ID" value="KIW58302.1"/>
    <property type="molecule type" value="Genomic_DNA"/>
</dbReference>